<gene>
    <name evidence="2" type="ORF">A3E39_03490</name>
</gene>
<evidence type="ECO:0000256" key="1">
    <source>
        <dbReference type="SAM" id="Phobius"/>
    </source>
</evidence>
<evidence type="ECO:0000313" key="2">
    <source>
        <dbReference type="EMBL" id="OGL78866.1"/>
    </source>
</evidence>
<feature type="transmembrane region" description="Helical" evidence="1">
    <location>
        <begin position="134"/>
        <end position="159"/>
    </location>
</feature>
<name>A0A1F7UKQ7_9BACT</name>
<keyword evidence="1" id="KW-0472">Membrane</keyword>
<organism evidence="2 3">
    <name type="scientific">Candidatus Uhrbacteria bacterium RIFCSPHIGHO2_12_FULL_60_25</name>
    <dbReference type="NCBI Taxonomy" id="1802399"/>
    <lineage>
        <taxon>Bacteria</taxon>
        <taxon>Candidatus Uhriibacteriota</taxon>
    </lineage>
</organism>
<comment type="caution">
    <text evidence="2">The sequence shown here is derived from an EMBL/GenBank/DDBJ whole genome shotgun (WGS) entry which is preliminary data.</text>
</comment>
<reference evidence="2 3" key="1">
    <citation type="journal article" date="2016" name="Nat. Commun.">
        <title>Thousands of microbial genomes shed light on interconnected biogeochemical processes in an aquifer system.</title>
        <authorList>
            <person name="Anantharaman K."/>
            <person name="Brown C.T."/>
            <person name="Hug L.A."/>
            <person name="Sharon I."/>
            <person name="Castelle C.J."/>
            <person name="Probst A.J."/>
            <person name="Thomas B.C."/>
            <person name="Singh A."/>
            <person name="Wilkins M.J."/>
            <person name="Karaoz U."/>
            <person name="Brodie E.L."/>
            <person name="Williams K.H."/>
            <person name="Hubbard S.S."/>
            <person name="Banfield J.F."/>
        </authorList>
    </citation>
    <scope>NUCLEOTIDE SEQUENCE [LARGE SCALE GENOMIC DNA]</scope>
</reference>
<proteinExistence type="predicted"/>
<dbReference type="Proteomes" id="UP000176603">
    <property type="component" value="Unassembled WGS sequence"/>
</dbReference>
<dbReference type="AlphaFoldDB" id="A0A1F7UKQ7"/>
<accession>A0A1F7UKQ7</accession>
<dbReference type="EMBL" id="MGEH01000022">
    <property type="protein sequence ID" value="OGL78866.1"/>
    <property type="molecule type" value="Genomic_DNA"/>
</dbReference>
<keyword evidence="1" id="KW-0812">Transmembrane</keyword>
<evidence type="ECO:0000313" key="3">
    <source>
        <dbReference type="Proteomes" id="UP000176603"/>
    </source>
</evidence>
<feature type="transmembrane region" description="Helical" evidence="1">
    <location>
        <begin position="75"/>
        <end position="93"/>
    </location>
</feature>
<sequence>MRSRHIITVVLALLAGLFDATVASWFPGNLMAIRLALPLVTVLAAFSSLERAVPAALASGIVLDVLLPSSSGFVTFRYVALALGVAALSRTILTNRSLMGAYALGFVALVIDRVLLFAMNLLTRAFTSSAIPEIRASFIAEALWLAACITFVFVLFAAFTRRFLPPVSRTIGLGGRT</sequence>
<protein>
    <recommendedName>
        <fullName evidence="4">Rod shape-determining protein MreD</fullName>
    </recommendedName>
</protein>
<dbReference type="STRING" id="1802399.A3E39_03490"/>
<feature type="transmembrane region" description="Helical" evidence="1">
    <location>
        <begin position="99"/>
        <end position="122"/>
    </location>
</feature>
<evidence type="ECO:0008006" key="4">
    <source>
        <dbReference type="Google" id="ProtNLM"/>
    </source>
</evidence>
<keyword evidence="1" id="KW-1133">Transmembrane helix</keyword>